<gene>
    <name evidence="1" type="ORF">ACFYV7_30860</name>
</gene>
<evidence type="ECO:0000313" key="2">
    <source>
        <dbReference type="Proteomes" id="UP001601948"/>
    </source>
</evidence>
<keyword evidence="2" id="KW-1185">Reference proteome</keyword>
<organism evidence="1 2">
    <name type="scientific">Nocardia suismassiliense</name>
    <dbReference type="NCBI Taxonomy" id="2077092"/>
    <lineage>
        <taxon>Bacteria</taxon>
        <taxon>Bacillati</taxon>
        <taxon>Actinomycetota</taxon>
        <taxon>Actinomycetes</taxon>
        <taxon>Mycobacteriales</taxon>
        <taxon>Nocardiaceae</taxon>
        <taxon>Nocardia</taxon>
    </lineage>
</organism>
<evidence type="ECO:0000313" key="1">
    <source>
        <dbReference type="EMBL" id="MFF3227233.1"/>
    </source>
</evidence>
<protein>
    <submittedName>
        <fullName evidence="1">Uncharacterized protein</fullName>
    </submittedName>
</protein>
<sequence length="70" mass="7751">MHDADADSVRLETLELSMAAAHPFFGSVTLELPDIGDNPPSLLRQSGDLIETWRRSMTVTFEKCGQCSVR</sequence>
<name>A0ABW6R1W8_9NOCA</name>
<proteinExistence type="predicted"/>
<dbReference type="Proteomes" id="UP001601948">
    <property type="component" value="Unassembled WGS sequence"/>
</dbReference>
<comment type="caution">
    <text evidence="1">The sequence shown here is derived from an EMBL/GenBank/DDBJ whole genome shotgun (WGS) entry which is preliminary data.</text>
</comment>
<dbReference type="EMBL" id="JBIAPI010000009">
    <property type="protein sequence ID" value="MFF3227233.1"/>
    <property type="molecule type" value="Genomic_DNA"/>
</dbReference>
<accession>A0ABW6R1W8</accession>
<reference evidence="1 2" key="1">
    <citation type="submission" date="2024-10" db="EMBL/GenBank/DDBJ databases">
        <title>The Natural Products Discovery Center: Release of the First 8490 Sequenced Strains for Exploring Actinobacteria Biosynthetic Diversity.</title>
        <authorList>
            <person name="Kalkreuter E."/>
            <person name="Kautsar S.A."/>
            <person name="Yang D."/>
            <person name="Bader C.D."/>
            <person name="Teijaro C.N."/>
            <person name="Fluegel L."/>
            <person name="Davis C.M."/>
            <person name="Simpson J.R."/>
            <person name="Lauterbach L."/>
            <person name="Steele A.D."/>
            <person name="Gui C."/>
            <person name="Meng S."/>
            <person name="Li G."/>
            <person name="Viehrig K."/>
            <person name="Ye F."/>
            <person name="Su P."/>
            <person name="Kiefer A.F."/>
            <person name="Nichols A."/>
            <person name="Cepeda A.J."/>
            <person name="Yan W."/>
            <person name="Fan B."/>
            <person name="Jiang Y."/>
            <person name="Adhikari A."/>
            <person name="Zheng C.-J."/>
            <person name="Schuster L."/>
            <person name="Cowan T.M."/>
            <person name="Smanski M.J."/>
            <person name="Chevrette M.G."/>
            <person name="De Carvalho L.P.S."/>
            <person name="Shen B."/>
        </authorList>
    </citation>
    <scope>NUCLEOTIDE SEQUENCE [LARGE SCALE GENOMIC DNA]</scope>
    <source>
        <strain evidence="1 2">NPDC003040</strain>
    </source>
</reference>
<dbReference type="RefSeq" id="WP_387723114.1">
    <property type="nucleotide sequence ID" value="NZ_JBIAPI010000009.1"/>
</dbReference>